<evidence type="ECO:0000256" key="4">
    <source>
        <dbReference type="ARBA" id="ARBA00023163"/>
    </source>
</evidence>
<name>A0AAU7DZB4_9MICO</name>
<evidence type="ECO:0000259" key="5">
    <source>
        <dbReference type="Pfam" id="PF04542"/>
    </source>
</evidence>
<dbReference type="GO" id="GO:0006352">
    <property type="term" value="P:DNA-templated transcription initiation"/>
    <property type="evidence" value="ECO:0007669"/>
    <property type="project" value="InterPro"/>
</dbReference>
<dbReference type="Pfam" id="PF08281">
    <property type="entry name" value="Sigma70_r4_2"/>
    <property type="match status" value="1"/>
</dbReference>
<dbReference type="Pfam" id="PF04542">
    <property type="entry name" value="Sigma70_r2"/>
    <property type="match status" value="1"/>
</dbReference>
<comment type="similarity">
    <text evidence="1">Belongs to the sigma-70 factor family. ECF subfamily.</text>
</comment>
<dbReference type="InterPro" id="IPR007627">
    <property type="entry name" value="RNA_pol_sigma70_r2"/>
</dbReference>
<feature type="domain" description="RNA polymerase sigma-70 region 2" evidence="5">
    <location>
        <begin position="11"/>
        <end position="77"/>
    </location>
</feature>
<evidence type="ECO:0000259" key="6">
    <source>
        <dbReference type="Pfam" id="PF08281"/>
    </source>
</evidence>
<dbReference type="NCBIfam" id="TIGR02937">
    <property type="entry name" value="sigma70-ECF"/>
    <property type="match status" value="1"/>
</dbReference>
<keyword evidence="4" id="KW-0804">Transcription</keyword>
<accession>A0AAU7DZB4</accession>
<evidence type="ECO:0000256" key="2">
    <source>
        <dbReference type="ARBA" id="ARBA00023015"/>
    </source>
</evidence>
<dbReference type="AlphaFoldDB" id="A0AAU7DZB4"/>
<proteinExistence type="inferred from homology"/>
<sequence>MNQSVEEFQTLFREHYTAILRYMERRVPDPADAEELAADVFRYAWASAEPAVRHPKAWLYAIARNTLLDSYRRSQRRLAALGRLERQSATEAVVEQGSQWEHPLHRILAQLPEPTQEILRLHYWEELETKEIGMVLGISPVNARVRLHRARTELKAHLNQNQSEGK</sequence>
<keyword evidence="2" id="KW-0805">Transcription regulation</keyword>
<dbReference type="InterPro" id="IPR013325">
    <property type="entry name" value="RNA_pol_sigma_r2"/>
</dbReference>
<organism evidence="7">
    <name type="scientific">Jonesiaceae bacterium BS-20</name>
    <dbReference type="NCBI Taxonomy" id="3120821"/>
    <lineage>
        <taxon>Bacteria</taxon>
        <taxon>Bacillati</taxon>
        <taxon>Actinomycetota</taxon>
        <taxon>Actinomycetes</taxon>
        <taxon>Micrococcales</taxon>
        <taxon>Jonesiaceae</taxon>
    </lineage>
</organism>
<dbReference type="PANTHER" id="PTHR43133:SF25">
    <property type="entry name" value="RNA POLYMERASE SIGMA FACTOR RFAY-RELATED"/>
    <property type="match status" value="1"/>
</dbReference>
<dbReference type="InterPro" id="IPR013249">
    <property type="entry name" value="RNA_pol_sigma70_r4_t2"/>
</dbReference>
<dbReference type="EMBL" id="CP146203">
    <property type="protein sequence ID" value="XBH23050.1"/>
    <property type="molecule type" value="Genomic_DNA"/>
</dbReference>
<evidence type="ECO:0000313" key="7">
    <source>
        <dbReference type="EMBL" id="XBH23050.1"/>
    </source>
</evidence>
<dbReference type="Gene3D" id="1.10.1740.10">
    <property type="match status" value="1"/>
</dbReference>
<dbReference type="SUPFAM" id="SSF88659">
    <property type="entry name" value="Sigma3 and sigma4 domains of RNA polymerase sigma factors"/>
    <property type="match status" value="1"/>
</dbReference>
<dbReference type="Gene3D" id="1.10.10.10">
    <property type="entry name" value="Winged helix-like DNA-binding domain superfamily/Winged helix DNA-binding domain"/>
    <property type="match status" value="1"/>
</dbReference>
<gene>
    <name evidence="7" type="ORF">V5R04_07515</name>
</gene>
<dbReference type="GO" id="GO:0003677">
    <property type="term" value="F:DNA binding"/>
    <property type="evidence" value="ECO:0007669"/>
    <property type="project" value="InterPro"/>
</dbReference>
<feature type="domain" description="RNA polymerase sigma factor 70 region 4 type 2" evidence="6">
    <location>
        <begin position="104"/>
        <end position="154"/>
    </location>
</feature>
<dbReference type="CDD" id="cd06171">
    <property type="entry name" value="Sigma70_r4"/>
    <property type="match status" value="1"/>
</dbReference>
<dbReference type="InterPro" id="IPR013324">
    <property type="entry name" value="RNA_pol_sigma_r3/r4-like"/>
</dbReference>
<reference evidence="7" key="1">
    <citation type="submission" date="2024-02" db="EMBL/GenBank/DDBJ databases">
        <title>Tomenella chthoni gen. nov. sp. nov., a member of the family Jonesiaceae isolated from bat guano.</title>
        <authorList>
            <person name="Miller S.L."/>
            <person name="King J."/>
            <person name="Sankaranarayanan K."/>
            <person name="Lawson P.A."/>
        </authorList>
    </citation>
    <scope>NUCLEOTIDE SEQUENCE</scope>
    <source>
        <strain evidence="7">BS-20</strain>
    </source>
</reference>
<dbReference type="InterPro" id="IPR036388">
    <property type="entry name" value="WH-like_DNA-bd_sf"/>
</dbReference>
<dbReference type="SUPFAM" id="SSF88946">
    <property type="entry name" value="Sigma2 domain of RNA polymerase sigma factors"/>
    <property type="match status" value="1"/>
</dbReference>
<evidence type="ECO:0000256" key="1">
    <source>
        <dbReference type="ARBA" id="ARBA00010641"/>
    </source>
</evidence>
<keyword evidence="3" id="KW-0731">Sigma factor</keyword>
<dbReference type="InterPro" id="IPR039425">
    <property type="entry name" value="RNA_pol_sigma-70-like"/>
</dbReference>
<dbReference type="GO" id="GO:0016987">
    <property type="term" value="F:sigma factor activity"/>
    <property type="evidence" value="ECO:0007669"/>
    <property type="project" value="UniProtKB-KW"/>
</dbReference>
<evidence type="ECO:0000256" key="3">
    <source>
        <dbReference type="ARBA" id="ARBA00023082"/>
    </source>
</evidence>
<protein>
    <submittedName>
        <fullName evidence="7">Sigma-70 family RNA polymerase sigma factor</fullName>
    </submittedName>
</protein>
<dbReference type="InterPro" id="IPR014284">
    <property type="entry name" value="RNA_pol_sigma-70_dom"/>
</dbReference>
<dbReference type="PANTHER" id="PTHR43133">
    <property type="entry name" value="RNA POLYMERASE ECF-TYPE SIGMA FACTO"/>
    <property type="match status" value="1"/>
</dbReference>